<evidence type="ECO:0000313" key="1">
    <source>
        <dbReference type="EMBL" id="MBL0408273.1"/>
    </source>
</evidence>
<dbReference type="Proteomes" id="UP000605848">
    <property type="component" value="Unassembled WGS sequence"/>
</dbReference>
<name>A0A936ZBB9_9HYPH</name>
<dbReference type="EMBL" id="JAEQMY010000177">
    <property type="protein sequence ID" value="MBL0408273.1"/>
    <property type="molecule type" value="Genomic_DNA"/>
</dbReference>
<accession>A0A936ZBB9</accession>
<proteinExistence type="predicted"/>
<dbReference type="AlphaFoldDB" id="A0A936ZBB9"/>
<organism evidence="1 2">
    <name type="scientific">Microvirga aerilata</name>
    <dbReference type="NCBI Taxonomy" id="670292"/>
    <lineage>
        <taxon>Bacteria</taxon>
        <taxon>Pseudomonadati</taxon>
        <taxon>Pseudomonadota</taxon>
        <taxon>Alphaproteobacteria</taxon>
        <taxon>Hyphomicrobiales</taxon>
        <taxon>Methylobacteriaceae</taxon>
        <taxon>Microvirga</taxon>
    </lineage>
</organism>
<comment type="caution">
    <text evidence="1">The sequence shown here is derived from an EMBL/GenBank/DDBJ whole genome shotgun (WGS) entry which is preliminary data.</text>
</comment>
<keyword evidence="2" id="KW-1185">Reference proteome</keyword>
<reference evidence="1" key="1">
    <citation type="submission" date="2021-01" db="EMBL/GenBank/DDBJ databases">
        <title>Microvirga sp.</title>
        <authorList>
            <person name="Kim M.K."/>
        </authorList>
    </citation>
    <scope>NUCLEOTIDE SEQUENCE</scope>
    <source>
        <strain evidence="1">5420S-16</strain>
    </source>
</reference>
<protein>
    <submittedName>
        <fullName evidence="1">Uncharacterized protein</fullName>
    </submittedName>
</protein>
<dbReference type="RefSeq" id="WP_202066092.1">
    <property type="nucleotide sequence ID" value="NZ_JAEQMY010000177.1"/>
</dbReference>
<evidence type="ECO:0000313" key="2">
    <source>
        <dbReference type="Proteomes" id="UP000605848"/>
    </source>
</evidence>
<sequence>MAKRSKTPKPPSLIPEIAQKLFDRFPVAYGDGASAYDELVNAVMETLRPRNLIATMLAKDVAYLTWRIQHLRSVEASLLTPESAASQQSYSAALAKAHAAEMLPWLNTPTEVLNKRPKDEKERARLLEEFIRDEPDAYKKHLQRQAEADERMKEILPPAMSDPKSEPTPQAISPDEAARLAAETFKKNSREIDLISHLIADAEARRYAALREFERYQTSLPAHAQSEVILDAEYTEARSPKRRKRA</sequence>
<gene>
    <name evidence="1" type="ORF">JKG68_30805</name>
</gene>